<dbReference type="EMBL" id="JABXXO010000015">
    <property type="protein sequence ID" value="KAF7760124.1"/>
    <property type="molecule type" value="Genomic_DNA"/>
</dbReference>
<protein>
    <submittedName>
        <fullName evidence="1">Uncharacterized protein</fullName>
    </submittedName>
</protein>
<dbReference type="AlphaFoldDB" id="A0A8H7BXR2"/>
<organism evidence="1 2">
    <name type="scientific">Agaricus bisporus var. burnettii</name>
    <dbReference type="NCBI Taxonomy" id="192524"/>
    <lineage>
        <taxon>Eukaryota</taxon>
        <taxon>Fungi</taxon>
        <taxon>Dikarya</taxon>
        <taxon>Basidiomycota</taxon>
        <taxon>Agaricomycotina</taxon>
        <taxon>Agaricomycetes</taxon>
        <taxon>Agaricomycetidae</taxon>
        <taxon>Agaricales</taxon>
        <taxon>Agaricineae</taxon>
        <taxon>Agaricaceae</taxon>
        <taxon>Agaricus</taxon>
    </lineage>
</organism>
<evidence type="ECO:0000313" key="2">
    <source>
        <dbReference type="Proteomes" id="UP000629468"/>
    </source>
</evidence>
<reference evidence="1 2" key="1">
    <citation type="journal article" name="Sci. Rep.">
        <title>Telomere-to-telomere assembled and centromere annotated genomes of the two main subspecies of the button mushroom Agaricus bisporus reveal especially polymorphic chromosome ends.</title>
        <authorList>
            <person name="Sonnenberg A.S.M."/>
            <person name="Sedaghat-Telgerd N."/>
            <person name="Lavrijssen B."/>
            <person name="Ohm R.A."/>
            <person name="Hendrickx P.M."/>
            <person name="Scholtmeijer K."/>
            <person name="Baars J.J.P."/>
            <person name="van Peer A."/>
        </authorList>
    </citation>
    <scope>NUCLEOTIDE SEQUENCE [LARGE SCALE GENOMIC DNA]</scope>
    <source>
        <strain evidence="1 2">H119_p4</strain>
    </source>
</reference>
<accession>A0A8H7BXR2</accession>
<dbReference type="Proteomes" id="UP000629468">
    <property type="component" value="Unassembled WGS sequence"/>
</dbReference>
<evidence type="ECO:0000313" key="1">
    <source>
        <dbReference type="EMBL" id="KAF7760124.1"/>
    </source>
</evidence>
<sequence length="161" mass="19054">MTPSRPLNPRKAWVIGYRISYEDWCQWSPTLPLSEGSRPPPGTVHDPKRIHMLYWTYYSEWKNMLPDAIQVRLPKARLERSGDTILGAFVPFRWFEYTSQDEADPNNPDYNARVFQERETDIAKLQIFLKYLKKQGAPLDEDKVKFGCMVDIHPRDDWRAH</sequence>
<comment type="caution">
    <text evidence="1">The sequence shown here is derived from an EMBL/GenBank/DDBJ whole genome shotgun (WGS) entry which is preliminary data.</text>
</comment>
<gene>
    <name evidence="1" type="ORF">Agabi119p4_10800</name>
</gene>
<name>A0A8H7BXR2_AGABI</name>
<proteinExistence type="predicted"/>